<dbReference type="InterPro" id="IPR005569">
    <property type="entry name" value="Arc_DNA-bd_dom"/>
</dbReference>
<keyword evidence="2" id="KW-0238">DNA-binding</keyword>
<dbReference type="RefSeq" id="WP_194258939.1">
    <property type="nucleotide sequence ID" value="NZ_JABCQG010000003.1"/>
</dbReference>
<keyword evidence="3" id="KW-1185">Reference proteome</keyword>
<dbReference type="Pfam" id="PF03869">
    <property type="entry name" value="Arc"/>
    <property type="match status" value="1"/>
</dbReference>
<evidence type="ECO:0000259" key="1">
    <source>
        <dbReference type="Pfam" id="PF03869"/>
    </source>
</evidence>
<dbReference type="InterPro" id="IPR013321">
    <property type="entry name" value="Arc_rbn_hlx_hlx"/>
</dbReference>
<evidence type="ECO:0000313" key="2">
    <source>
        <dbReference type="EMBL" id="MBF0858154.1"/>
    </source>
</evidence>
<dbReference type="EMBL" id="JABCQG010000003">
    <property type="protein sequence ID" value="MBF0858154.1"/>
    <property type="molecule type" value="Genomic_DNA"/>
</dbReference>
<dbReference type="SUPFAM" id="SSF47598">
    <property type="entry name" value="Ribbon-helix-helix"/>
    <property type="match status" value="1"/>
</dbReference>
<protein>
    <submittedName>
        <fullName evidence="2">Arc family DNA-binding protein</fullName>
    </submittedName>
</protein>
<gene>
    <name evidence="2" type="ORF">HKD24_02870</name>
</gene>
<evidence type="ECO:0000313" key="3">
    <source>
        <dbReference type="Proteomes" id="UP000623107"/>
    </source>
</evidence>
<proteinExistence type="predicted"/>
<organism evidence="2 3">
    <name type="scientific">Gluconobacter vitians</name>
    <dbReference type="NCBI Taxonomy" id="2728102"/>
    <lineage>
        <taxon>Bacteria</taxon>
        <taxon>Pseudomonadati</taxon>
        <taxon>Pseudomonadota</taxon>
        <taxon>Alphaproteobacteria</taxon>
        <taxon>Acetobacterales</taxon>
        <taxon>Acetobacteraceae</taxon>
        <taxon>Gluconobacter</taxon>
    </lineage>
</organism>
<reference evidence="3" key="1">
    <citation type="submission" date="2020-04" db="EMBL/GenBank/DDBJ databases">
        <title>Description of novel Gluconacetobacter.</title>
        <authorList>
            <person name="Sombolestani A."/>
        </authorList>
    </citation>
    <scope>NUCLEOTIDE SEQUENCE [LARGE SCALE GENOMIC DNA]</scope>
    <source>
        <strain evidence="3">LMG 31484</strain>
    </source>
</reference>
<dbReference type="InterPro" id="IPR010985">
    <property type="entry name" value="Ribbon_hlx_hlx"/>
</dbReference>
<dbReference type="Gene3D" id="1.10.1220.10">
    <property type="entry name" value="Met repressor-like"/>
    <property type="match status" value="1"/>
</dbReference>
<sequence length="147" mass="16984">MQDFFLHSFYFSRMSDSSTRSITIRLDADLFQAIKEVAAGNSRSMNAEISARLATSLNQDAWWIKDSAWPTQDKSEQSRPSHAERVEQLHQRMSIIMKEWRALSDGLAGLPDVMKGTIIRRLSELEQERAKLDSELRLIDPDYQDNH</sequence>
<feature type="domain" description="Arc-like DNA binding" evidence="1">
    <location>
        <begin position="24"/>
        <end position="60"/>
    </location>
</feature>
<name>A0ABR9Y2I5_9PROT</name>
<dbReference type="Proteomes" id="UP000623107">
    <property type="component" value="Unassembled WGS sequence"/>
</dbReference>
<comment type="caution">
    <text evidence="2">The sequence shown here is derived from an EMBL/GenBank/DDBJ whole genome shotgun (WGS) entry which is preliminary data.</text>
</comment>
<reference evidence="2 3" key="2">
    <citation type="submission" date="2020-11" db="EMBL/GenBank/DDBJ databases">
        <title>Description of novel Gluconobacter species.</title>
        <authorList>
            <person name="Cleenwerck I."/>
            <person name="Cnockaert M."/>
            <person name="Borremans W."/>
            <person name="Wieme A.D."/>
            <person name="De Vuyst L."/>
            <person name="Vandamme P."/>
        </authorList>
    </citation>
    <scope>NUCLEOTIDE SEQUENCE [LARGE SCALE GENOMIC DNA]</scope>
    <source>
        <strain evidence="2 3">LMG 31484</strain>
    </source>
</reference>
<accession>A0ABR9Y2I5</accession>
<dbReference type="GO" id="GO:0003677">
    <property type="term" value="F:DNA binding"/>
    <property type="evidence" value="ECO:0007669"/>
    <property type="project" value="UniProtKB-KW"/>
</dbReference>